<dbReference type="EMBL" id="SMOL01000148">
    <property type="protein sequence ID" value="KAB2628571.1"/>
    <property type="molecule type" value="Genomic_DNA"/>
</dbReference>
<dbReference type="Proteomes" id="UP000327157">
    <property type="component" value="Chromosome 8"/>
</dbReference>
<sequence>MKDMNWLLYSTGSGSGKLPTPQPSSAASMFLRSKTKTRRSSLNHRFDFISTFSASPLRAAAAASSSTQRNASRRRSAAASTGTRVACSLLKAEDNVNDDETCELVSGFEVSVDGEGVAGTINAYLFKAVKNNNGIGILLLSDIFGFEDSSTREFAYRIACNGYNVLLPDLFRGDPWTKDRPKVDFEKWIAEQEAQGVAKDIAACAKWMVDEFAAAGISNKLGLIGFCYGGGKVIEVLAQDQGAYFGIGVSFYGTRMDDTSVASNVKVPVLFITGDNDPLCRVSVVESIEKIIGRGSRVVSFKGRGHGFAHRPQSFEEDEDAEKAFTLMRNWLDGLLAIANANANAG</sequence>
<comment type="caution">
    <text evidence="7">The sequence shown here is derived from an EMBL/GenBank/DDBJ whole genome shotgun (WGS) entry which is preliminary data.</text>
</comment>
<accession>A0A5N5HQS5</accession>
<evidence type="ECO:0000313" key="8">
    <source>
        <dbReference type="Proteomes" id="UP000327157"/>
    </source>
</evidence>
<dbReference type="Gene3D" id="3.40.50.1820">
    <property type="entry name" value="alpha/beta hydrolase"/>
    <property type="match status" value="1"/>
</dbReference>
<dbReference type="AlphaFoldDB" id="A0A5N5HQS5"/>
<comment type="subcellular location">
    <subcellularLocation>
        <location evidence="1">Cytoplasm</location>
        <location evidence="1">Cytosol</location>
    </subcellularLocation>
</comment>
<dbReference type="InterPro" id="IPR029058">
    <property type="entry name" value="AB_hydrolase_fold"/>
</dbReference>
<dbReference type="SUPFAM" id="SSF53474">
    <property type="entry name" value="alpha/beta-Hydrolases"/>
    <property type="match status" value="1"/>
</dbReference>
<dbReference type="GO" id="GO:0009507">
    <property type="term" value="C:chloroplast"/>
    <property type="evidence" value="ECO:0007669"/>
    <property type="project" value="TreeGrafter"/>
</dbReference>
<dbReference type="PANTHER" id="PTHR46812">
    <property type="entry name" value="CARBOXYMETHYLENEBUTENOLIDASE HOMOLOG"/>
    <property type="match status" value="1"/>
</dbReference>
<dbReference type="Pfam" id="PF01738">
    <property type="entry name" value="DLH"/>
    <property type="match status" value="1"/>
</dbReference>
<protein>
    <recommendedName>
        <fullName evidence="3">Carboxymethylenebutenolidase homolog</fullName>
    </recommendedName>
</protein>
<dbReference type="InterPro" id="IPR042946">
    <property type="entry name" value="CMBL"/>
</dbReference>
<evidence type="ECO:0000313" key="7">
    <source>
        <dbReference type="EMBL" id="KAB2628571.1"/>
    </source>
</evidence>
<dbReference type="OrthoDB" id="17560at2759"/>
<reference evidence="7 8" key="3">
    <citation type="submission" date="2019-11" db="EMBL/GenBank/DDBJ databases">
        <title>A de novo genome assembly of a pear dwarfing rootstock.</title>
        <authorList>
            <person name="Wang F."/>
            <person name="Wang J."/>
            <person name="Li S."/>
            <person name="Zhang Y."/>
            <person name="Fang M."/>
            <person name="Ma L."/>
            <person name="Zhao Y."/>
            <person name="Jiang S."/>
        </authorList>
    </citation>
    <scope>NUCLEOTIDE SEQUENCE [LARGE SCALE GENOMIC DNA]</scope>
    <source>
        <strain evidence="7">S2</strain>
        <tissue evidence="7">Leaf</tissue>
    </source>
</reference>
<evidence type="ECO:0000256" key="4">
    <source>
        <dbReference type="ARBA" id="ARBA00022490"/>
    </source>
</evidence>
<reference evidence="7 8" key="1">
    <citation type="submission" date="2019-09" db="EMBL/GenBank/DDBJ databases">
        <authorList>
            <person name="Ou C."/>
        </authorList>
    </citation>
    <scope>NUCLEOTIDE SEQUENCE [LARGE SCALE GENOMIC DNA]</scope>
    <source>
        <strain evidence="7">S2</strain>
        <tissue evidence="7">Leaf</tissue>
    </source>
</reference>
<evidence type="ECO:0000259" key="6">
    <source>
        <dbReference type="Pfam" id="PF01738"/>
    </source>
</evidence>
<keyword evidence="8" id="KW-1185">Reference proteome</keyword>
<evidence type="ECO:0000256" key="2">
    <source>
        <dbReference type="ARBA" id="ARBA00008456"/>
    </source>
</evidence>
<dbReference type="GO" id="GO:0005829">
    <property type="term" value="C:cytosol"/>
    <property type="evidence" value="ECO:0007669"/>
    <property type="project" value="UniProtKB-SubCell"/>
</dbReference>
<organism evidence="7 8">
    <name type="scientific">Pyrus ussuriensis x Pyrus communis</name>
    <dbReference type="NCBI Taxonomy" id="2448454"/>
    <lineage>
        <taxon>Eukaryota</taxon>
        <taxon>Viridiplantae</taxon>
        <taxon>Streptophyta</taxon>
        <taxon>Embryophyta</taxon>
        <taxon>Tracheophyta</taxon>
        <taxon>Spermatophyta</taxon>
        <taxon>Magnoliopsida</taxon>
        <taxon>eudicotyledons</taxon>
        <taxon>Gunneridae</taxon>
        <taxon>Pentapetalae</taxon>
        <taxon>rosids</taxon>
        <taxon>fabids</taxon>
        <taxon>Rosales</taxon>
        <taxon>Rosaceae</taxon>
        <taxon>Amygdaloideae</taxon>
        <taxon>Maleae</taxon>
        <taxon>Pyrus</taxon>
    </lineage>
</organism>
<evidence type="ECO:0000256" key="1">
    <source>
        <dbReference type="ARBA" id="ARBA00004514"/>
    </source>
</evidence>
<reference evidence="8" key="2">
    <citation type="submission" date="2019-10" db="EMBL/GenBank/DDBJ databases">
        <title>A de novo genome assembly of a pear dwarfing rootstock.</title>
        <authorList>
            <person name="Wang F."/>
            <person name="Wang J."/>
            <person name="Li S."/>
            <person name="Zhang Y."/>
            <person name="Fang M."/>
            <person name="Ma L."/>
            <person name="Zhao Y."/>
            <person name="Jiang S."/>
        </authorList>
    </citation>
    <scope>NUCLEOTIDE SEQUENCE [LARGE SCALE GENOMIC DNA]</scope>
</reference>
<name>A0A5N5HQS5_9ROSA</name>
<keyword evidence="5" id="KW-0378">Hydrolase</keyword>
<evidence type="ECO:0000256" key="5">
    <source>
        <dbReference type="ARBA" id="ARBA00022801"/>
    </source>
</evidence>
<feature type="domain" description="Dienelactone hydrolase" evidence="6">
    <location>
        <begin position="121"/>
        <end position="333"/>
    </location>
</feature>
<comment type="similarity">
    <text evidence="2">Belongs to the dienelactone hydrolase family.</text>
</comment>
<dbReference type="InterPro" id="IPR002925">
    <property type="entry name" value="Dienelactn_hydro"/>
</dbReference>
<gene>
    <name evidence="7" type="ORF">D8674_033366</name>
</gene>
<dbReference type="PANTHER" id="PTHR46812:SF1">
    <property type="entry name" value="CARBOXYMETHYLENEBUTENOLIDASE HOMOLOG"/>
    <property type="match status" value="1"/>
</dbReference>
<evidence type="ECO:0000256" key="3">
    <source>
        <dbReference type="ARBA" id="ARBA00014180"/>
    </source>
</evidence>
<keyword evidence="4" id="KW-0963">Cytoplasm</keyword>
<dbReference type="GO" id="GO:0016787">
    <property type="term" value="F:hydrolase activity"/>
    <property type="evidence" value="ECO:0007669"/>
    <property type="project" value="UniProtKB-KW"/>
</dbReference>
<proteinExistence type="inferred from homology"/>